<comment type="caution">
    <text evidence="2">The sequence shown here is derived from an EMBL/GenBank/DDBJ whole genome shotgun (WGS) entry which is preliminary data.</text>
</comment>
<evidence type="ECO:0000313" key="3">
    <source>
        <dbReference type="Proteomes" id="UP001183420"/>
    </source>
</evidence>
<accession>A0ABU2LWM5</accession>
<dbReference type="PROSITE" id="PS51257">
    <property type="entry name" value="PROKAR_LIPOPROTEIN"/>
    <property type="match status" value="1"/>
</dbReference>
<gene>
    <name evidence="2" type="ORF">RNC47_27060</name>
</gene>
<evidence type="ECO:0008006" key="4">
    <source>
        <dbReference type="Google" id="ProtNLM"/>
    </source>
</evidence>
<dbReference type="EMBL" id="JAVREM010000052">
    <property type="protein sequence ID" value="MDT0321997.1"/>
    <property type="molecule type" value="Genomic_DNA"/>
</dbReference>
<feature type="signal peptide" evidence="1">
    <location>
        <begin position="1"/>
        <end position="23"/>
    </location>
</feature>
<keyword evidence="1" id="KW-0732">Signal</keyword>
<evidence type="ECO:0000256" key="1">
    <source>
        <dbReference type="SAM" id="SignalP"/>
    </source>
</evidence>
<protein>
    <recommendedName>
        <fullName evidence="4">Secreted protein</fullName>
    </recommendedName>
</protein>
<sequence length="126" mass="12254">MSGIRAKAGVVVAAIAATGFTLACDVQQAVDCARIAVAVTGNLNDLQQAVDAGDVDAFDAALDDLDQNVADLHGVDGADAEEAAESVAAAAETIRASGGGEGGGQLEVDLAPLGEAVSALSGVCSE</sequence>
<proteinExistence type="predicted"/>
<dbReference type="RefSeq" id="WP_311602368.1">
    <property type="nucleotide sequence ID" value="NZ_JAVREM010000052.1"/>
</dbReference>
<reference evidence="3" key="1">
    <citation type="submission" date="2023-07" db="EMBL/GenBank/DDBJ databases">
        <title>30 novel species of actinomycetes from the DSMZ collection.</title>
        <authorList>
            <person name="Nouioui I."/>
        </authorList>
    </citation>
    <scope>NUCLEOTIDE SEQUENCE [LARGE SCALE GENOMIC DNA]</scope>
    <source>
        <strain evidence="3">DSM 44918</strain>
    </source>
</reference>
<evidence type="ECO:0000313" key="2">
    <source>
        <dbReference type="EMBL" id="MDT0321997.1"/>
    </source>
</evidence>
<dbReference type="Proteomes" id="UP001183420">
    <property type="component" value="Unassembled WGS sequence"/>
</dbReference>
<feature type="chain" id="PRO_5045096021" description="Secreted protein" evidence="1">
    <location>
        <begin position="24"/>
        <end position="126"/>
    </location>
</feature>
<organism evidence="2 3">
    <name type="scientific">Streptomyces millisiae</name>
    <dbReference type="NCBI Taxonomy" id="3075542"/>
    <lineage>
        <taxon>Bacteria</taxon>
        <taxon>Bacillati</taxon>
        <taxon>Actinomycetota</taxon>
        <taxon>Actinomycetes</taxon>
        <taxon>Kitasatosporales</taxon>
        <taxon>Streptomycetaceae</taxon>
        <taxon>Streptomyces</taxon>
    </lineage>
</organism>
<name>A0ABU2LWM5_9ACTN</name>
<keyword evidence="3" id="KW-1185">Reference proteome</keyword>